<protein>
    <submittedName>
        <fullName evidence="2">Uncharacterized protein</fullName>
    </submittedName>
</protein>
<dbReference type="Proteomes" id="UP000266385">
    <property type="component" value="Unassembled WGS sequence"/>
</dbReference>
<accession>A0A399RKN5</accession>
<gene>
    <name evidence="2" type="ORF">D1223_06730</name>
</gene>
<sequence>MAQAWPLLRRMVLVMAGMLGMDEDSAPERVSRGVRIAVLRILRPAEALTRRLIVLMAREMDVTEALNKPCRDAARSGGQTLGTALNPIHRKAQPCGDHPKNHFILFEPLRIPRSIFADTAPPARAKPKGPGPRILSFDRPFPVTPAPAPDVSAASLTGRIRALEKALAAPDKIARRHAIFLERDRRSNQLPGRINPIRPGPAPGMRSRHTPPDLKELLLFIGIEAQRGPPRPTPARFTLS</sequence>
<organism evidence="2 3">
    <name type="scientific">Henriciella mobilis</name>
    <dbReference type="NCBI Taxonomy" id="2305467"/>
    <lineage>
        <taxon>Bacteria</taxon>
        <taxon>Pseudomonadati</taxon>
        <taxon>Pseudomonadota</taxon>
        <taxon>Alphaproteobacteria</taxon>
        <taxon>Hyphomonadales</taxon>
        <taxon>Hyphomonadaceae</taxon>
        <taxon>Henriciella</taxon>
    </lineage>
</organism>
<proteinExistence type="predicted"/>
<evidence type="ECO:0000256" key="1">
    <source>
        <dbReference type="SAM" id="MobiDB-lite"/>
    </source>
</evidence>
<dbReference type="AlphaFoldDB" id="A0A399RKN5"/>
<evidence type="ECO:0000313" key="2">
    <source>
        <dbReference type="EMBL" id="RIJ30329.1"/>
    </source>
</evidence>
<reference evidence="2 3" key="1">
    <citation type="submission" date="2018-08" db="EMBL/GenBank/DDBJ databases">
        <title>Henriciella mobilis sp. nov., isolated from seawater.</title>
        <authorList>
            <person name="Cheng H."/>
            <person name="Wu Y.-H."/>
            <person name="Xu X.-W."/>
            <person name="Guo L.-L."/>
        </authorList>
    </citation>
    <scope>NUCLEOTIDE SEQUENCE [LARGE SCALE GENOMIC DNA]</scope>
    <source>
        <strain evidence="2 3">JN25</strain>
    </source>
</reference>
<dbReference type="EMBL" id="QWFX01000006">
    <property type="protein sequence ID" value="RIJ30329.1"/>
    <property type="molecule type" value="Genomic_DNA"/>
</dbReference>
<comment type="caution">
    <text evidence="2">The sequence shown here is derived from an EMBL/GenBank/DDBJ whole genome shotgun (WGS) entry which is preliminary data.</text>
</comment>
<name>A0A399RKN5_9PROT</name>
<keyword evidence="3" id="KW-1185">Reference proteome</keyword>
<evidence type="ECO:0000313" key="3">
    <source>
        <dbReference type="Proteomes" id="UP000266385"/>
    </source>
</evidence>
<feature type="region of interest" description="Disordered" evidence="1">
    <location>
        <begin position="186"/>
        <end position="208"/>
    </location>
</feature>